<evidence type="ECO:0000313" key="1">
    <source>
        <dbReference type="EMBL" id="MBR8826886.1"/>
    </source>
</evidence>
<evidence type="ECO:0000313" key="2">
    <source>
        <dbReference type="Proteomes" id="UP000767446"/>
    </source>
</evidence>
<protein>
    <submittedName>
        <fullName evidence="1">Uncharacterized protein</fullName>
    </submittedName>
</protein>
<gene>
    <name evidence="1" type="ORF">DSM107014_03105</name>
</gene>
<reference evidence="1" key="1">
    <citation type="submission" date="2021-02" db="EMBL/GenBank/DDBJ databases">
        <title>Metagenome analyses of Stigonema ocellatum DSM 106950, Chlorogloea purpurea SAG 13.99 and Gomphosphaeria aponina DSM 107014.</title>
        <authorList>
            <person name="Marter P."/>
            <person name="Huang S."/>
        </authorList>
    </citation>
    <scope>NUCLEOTIDE SEQUENCE</scope>
    <source>
        <strain evidence="1">JP213</strain>
    </source>
</reference>
<comment type="caution">
    <text evidence="1">The sequence shown here is derived from an EMBL/GenBank/DDBJ whole genome shotgun (WGS) entry which is preliminary data.</text>
</comment>
<name>A0A941JRG5_9CHRO</name>
<dbReference type="EMBL" id="JADQBC010000014">
    <property type="protein sequence ID" value="MBR8826886.1"/>
    <property type="molecule type" value="Genomic_DNA"/>
</dbReference>
<dbReference type="AlphaFoldDB" id="A0A941JRG5"/>
<proteinExistence type="predicted"/>
<dbReference type="Proteomes" id="UP000767446">
    <property type="component" value="Unassembled WGS sequence"/>
</dbReference>
<sequence>MTKNNCIQEKINRLNELAAISRQRYLENGGNPQLSVGTLNNNDCLNEWEKEELRNLFKQVVTDENIANYQKINVSWQGKFAAK</sequence>
<accession>A0A941JRG5</accession>
<organism evidence="1 2">
    <name type="scientific">Gomphosphaeria aponina SAG 52.96 = DSM 107014</name>
    <dbReference type="NCBI Taxonomy" id="1521640"/>
    <lineage>
        <taxon>Bacteria</taxon>
        <taxon>Bacillati</taxon>
        <taxon>Cyanobacteriota</taxon>
        <taxon>Cyanophyceae</taxon>
        <taxon>Oscillatoriophycideae</taxon>
        <taxon>Chroococcales</taxon>
        <taxon>Gomphosphaeriaceae</taxon>
        <taxon>Gomphosphaeria</taxon>
    </lineage>
</organism>